<dbReference type="GeneID" id="2900865"/>
<protein>
    <submittedName>
        <fullName evidence="6">DEHA2D11572p</fullName>
    </submittedName>
</protein>
<organism evidence="6 7">
    <name type="scientific">Debaryomyces hansenii (strain ATCC 36239 / CBS 767 / BCRC 21394 / JCM 1990 / NBRC 0083 / IGC 2968)</name>
    <name type="common">Yeast</name>
    <name type="synonym">Torulaspora hansenii</name>
    <dbReference type="NCBI Taxonomy" id="284592"/>
    <lineage>
        <taxon>Eukaryota</taxon>
        <taxon>Fungi</taxon>
        <taxon>Dikarya</taxon>
        <taxon>Ascomycota</taxon>
        <taxon>Saccharomycotina</taxon>
        <taxon>Pichiomycetes</taxon>
        <taxon>Debaryomycetaceae</taxon>
        <taxon>Debaryomyces</taxon>
    </lineage>
</organism>
<dbReference type="VEuPathDB" id="FungiDB:DEHA2D11572g"/>
<dbReference type="PANTHER" id="PTHR42718:SF14">
    <property type="entry name" value="AMINOTRIAZOLE RESISTANCE PROTEIN"/>
    <property type="match status" value="1"/>
</dbReference>
<dbReference type="HOGENOM" id="CLU_000960_27_4_1"/>
<dbReference type="GO" id="GO:0016020">
    <property type="term" value="C:membrane"/>
    <property type="evidence" value="ECO:0007669"/>
    <property type="project" value="UniProtKB-SubCell"/>
</dbReference>
<dbReference type="InParanoid" id="Q6BS50"/>
<dbReference type="Proteomes" id="UP000000599">
    <property type="component" value="Chromosome D"/>
</dbReference>
<dbReference type="Gene3D" id="1.20.1250.20">
    <property type="entry name" value="MFS general substrate transporter like domains"/>
    <property type="match status" value="2"/>
</dbReference>
<dbReference type="OMA" id="FILCWAM"/>
<keyword evidence="4" id="KW-0472">Membrane</keyword>
<dbReference type="KEGG" id="dha:DEHA2D11572g"/>
<accession>Q6BS50</accession>
<dbReference type="OrthoDB" id="2130629at2759"/>
<dbReference type="SUPFAM" id="SSF103473">
    <property type="entry name" value="MFS general substrate transporter"/>
    <property type="match status" value="1"/>
</dbReference>
<dbReference type="EMBL" id="CR382136">
    <property type="protein sequence ID" value="CAG87131.2"/>
    <property type="molecule type" value="Genomic_DNA"/>
</dbReference>
<proteinExistence type="predicted"/>
<feature type="domain" description="Major facilitator superfamily (MFS) profile" evidence="5">
    <location>
        <begin position="17"/>
        <end position="479"/>
    </location>
</feature>
<dbReference type="InterPro" id="IPR020846">
    <property type="entry name" value="MFS_dom"/>
</dbReference>
<evidence type="ECO:0000256" key="1">
    <source>
        <dbReference type="ARBA" id="ARBA00004141"/>
    </source>
</evidence>
<reference evidence="6 7" key="1">
    <citation type="journal article" date="2004" name="Nature">
        <title>Genome evolution in yeasts.</title>
        <authorList>
            <consortium name="Genolevures"/>
            <person name="Dujon B."/>
            <person name="Sherman D."/>
            <person name="Fischer G."/>
            <person name="Durrens P."/>
            <person name="Casaregola S."/>
            <person name="Lafontaine I."/>
            <person name="de Montigny J."/>
            <person name="Marck C."/>
            <person name="Neuveglise C."/>
            <person name="Talla E."/>
            <person name="Goffard N."/>
            <person name="Frangeul L."/>
            <person name="Aigle M."/>
            <person name="Anthouard V."/>
            <person name="Babour A."/>
            <person name="Barbe V."/>
            <person name="Barnay S."/>
            <person name="Blanchin S."/>
            <person name="Beckerich J.M."/>
            <person name="Beyne E."/>
            <person name="Bleykasten C."/>
            <person name="Boisrame A."/>
            <person name="Boyer J."/>
            <person name="Cattolico L."/>
            <person name="Confanioleri F."/>
            <person name="de Daruvar A."/>
            <person name="Despons L."/>
            <person name="Fabre E."/>
            <person name="Fairhead C."/>
            <person name="Ferry-Dumazet H."/>
            <person name="Groppi A."/>
            <person name="Hantraye F."/>
            <person name="Hennequin C."/>
            <person name="Jauniaux N."/>
            <person name="Joyet P."/>
            <person name="Kachouri R."/>
            <person name="Kerrest A."/>
            <person name="Koszul R."/>
            <person name="Lemaire M."/>
            <person name="Lesur I."/>
            <person name="Ma L."/>
            <person name="Muller H."/>
            <person name="Nicaud J.M."/>
            <person name="Nikolski M."/>
            <person name="Oztas S."/>
            <person name="Ozier-Kalogeropoulos O."/>
            <person name="Pellenz S."/>
            <person name="Potier S."/>
            <person name="Richard G.F."/>
            <person name="Straub M.L."/>
            <person name="Suleau A."/>
            <person name="Swennene D."/>
            <person name="Tekaia F."/>
            <person name="Wesolowski-Louvel M."/>
            <person name="Westhof E."/>
            <person name="Wirth B."/>
            <person name="Zeniou-Meyer M."/>
            <person name="Zivanovic I."/>
            <person name="Bolotin-Fukuhara M."/>
            <person name="Thierry A."/>
            <person name="Bouchier C."/>
            <person name="Caudron B."/>
            <person name="Scarpelli C."/>
            <person name="Gaillardin C."/>
            <person name="Weissenbach J."/>
            <person name="Wincker P."/>
            <person name="Souciet J.L."/>
        </authorList>
    </citation>
    <scope>NUCLEOTIDE SEQUENCE [LARGE SCALE GENOMIC DNA]</scope>
    <source>
        <strain evidence="7">ATCC 36239 / CBS 767 / BCRC 21394 / JCM 1990 / NBRC 0083 / IGC 2968</strain>
    </source>
</reference>
<dbReference type="RefSeq" id="XP_458970.2">
    <property type="nucleotide sequence ID" value="XM_458970.1"/>
</dbReference>
<name>Q6BS50_DEBHA</name>
<dbReference type="Pfam" id="PF07690">
    <property type="entry name" value="MFS_1"/>
    <property type="match status" value="1"/>
</dbReference>
<evidence type="ECO:0000313" key="7">
    <source>
        <dbReference type="Proteomes" id="UP000000599"/>
    </source>
</evidence>
<dbReference type="eggNOG" id="KOG0254">
    <property type="taxonomic scope" value="Eukaryota"/>
</dbReference>
<dbReference type="CDD" id="cd17476">
    <property type="entry name" value="MFS_Amf1_MDR_like"/>
    <property type="match status" value="1"/>
</dbReference>
<evidence type="ECO:0000256" key="3">
    <source>
        <dbReference type="ARBA" id="ARBA00022989"/>
    </source>
</evidence>
<dbReference type="InterPro" id="IPR036259">
    <property type="entry name" value="MFS_trans_sf"/>
</dbReference>
<evidence type="ECO:0000259" key="5">
    <source>
        <dbReference type="PROSITE" id="PS50850"/>
    </source>
</evidence>
<comment type="subcellular location">
    <subcellularLocation>
        <location evidence="1">Membrane</location>
        <topology evidence="1">Multi-pass membrane protein</topology>
    </subcellularLocation>
</comment>
<dbReference type="STRING" id="284592.Q6BS50"/>
<dbReference type="PANTHER" id="PTHR42718">
    <property type="entry name" value="MAJOR FACILITATOR SUPERFAMILY MULTIDRUG TRANSPORTER MFSC"/>
    <property type="match status" value="1"/>
</dbReference>
<sequence length="510" mass="56350">MDPRPIYFKTTLHEILFVFVICMAQLLAQGGITMSLTPMNIILDSFAENSDSIEGSERVWFMGSFALTVGTFILISGRLGDLFGLKQMLLVGWAWVVVWAIVTGLSYYSHSIIFFIICRAFQGIGFALILPCALGILGNIYPIGDRKNLAFGCVGASGPVGATFGAIFAAILAELAWWPWVFWILAIVACLLGITSFFIIPNNISNVNSELDTREKLKRMDILGSTFGIVSLVIFNFVWNQGPVEGWDTPYIIVLLIISSIGIISFFYIELKVAEYPLLPKSIFNFKIGLLLSCISFGWGSFGIWQYYYWSIVLNLRQYTPIAAGLTYIPFFVLGIIAALSVSVLISKIKPSYIICFASVSFMCGCIMLSIMPVDQSYFQISMGQMFLLAWGMDLSYPAAALILSDFLPLHHQGMAGSLVSTVVNYSVSLFLGIASTVEIQTMQHHHNTLKSYRAAIYMGIGVAFLGVLFAIIFIVAQHTKNDPDPEITVVKEPSITDVDSKEIKVPLDI</sequence>
<gene>
    <name evidence="6" type="ordered locus">DEHA2D11572g</name>
</gene>
<dbReference type="FunCoup" id="Q6BS50">
    <property type="interactions" value="40"/>
</dbReference>
<evidence type="ECO:0000256" key="4">
    <source>
        <dbReference type="ARBA" id="ARBA00023136"/>
    </source>
</evidence>
<dbReference type="GO" id="GO:0022857">
    <property type="term" value="F:transmembrane transporter activity"/>
    <property type="evidence" value="ECO:0007669"/>
    <property type="project" value="InterPro"/>
</dbReference>
<keyword evidence="7" id="KW-1185">Reference proteome</keyword>
<evidence type="ECO:0000256" key="2">
    <source>
        <dbReference type="ARBA" id="ARBA00022692"/>
    </source>
</evidence>
<dbReference type="InterPro" id="IPR011701">
    <property type="entry name" value="MFS"/>
</dbReference>
<evidence type="ECO:0000313" key="6">
    <source>
        <dbReference type="EMBL" id="CAG87131.2"/>
    </source>
</evidence>
<keyword evidence="2" id="KW-0812">Transmembrane</keyword>
<dbReference type="AlphaFoldDB" id="Q6BS50"/>
<keyword evidence="3" id="KW-1133">Transmembrane helix</keyword>
<dbReference type="PROSITE" id="PS50850">
    <property type="entry name" value="MFS"/>
    <property type="match status" value="1"/>
</dbReference>